<feature type="region of interest" description="Disordered" evidence="1">
    <location>
        <begin position="133"/>
        <end position="170"/>
    </location>
</feature>
<protein>
    <submittedName>
        <fullName evidence="2">Uncharacterized protein</fullName>
    </submittedName>
</protein>
<evidence type="ECO:0000313" key="3">
    <source>
        <dbReference type="Proteomes" id="UP000310200"/>
    </source>
</evidence>
<reference evidence="2 3" key="1">
    <citation type="journal article" date="2019" name="Philos. Trans. R. Soc. Lond., B, Biol. Sci.">
        <title>Ant behaviour and brain gene expression of defending hosts depend on the ecological success of the intruding social parasite.</title>
        <authorList>
            <person name="Kaur R."/>
            <person name="Stoldt M."/>
            <person name="Jongepier E."/>
            <person name="Feldmeyer B."/>
            <person name="Menzel F."/>
            <person name="Bornberg-Bauer E."/>
            <person name="Foitzik S."/>
        </authorList>
    </citation>
    <scope>NUCLEOTIDE SEQUENCE [LARGE SCALE GENOMIC DNA]</scope>
    <source>
        <tissue evidence="2">Whole body</tissue>
    </source>
</reference>
<sequence length="192" mass="21240">MSQTEASTNNCKKGQRDDLANGFWSLCRTPRATDQGPQPSPFTKPFVGGITFNYYARLGRQETKRGTTNVAATSGRCIVSKQSGTDGNINIGPEYIRNLVPVSRYHGNRLTVRGSLSCGRIGSPASLWKFGTMSEEKGEDRRKKRIGNNRQRCTKRESKSSSDKDGSEVAKSAMLKRLHLDESFCEGIRDAL</sequence>
<gene>
    <name evidence="2" type="ORF">DBV15_00566</name>
</gene>
<evidence type="ECO:0000313" key="2">
    <source>
        <dbReference type="EMBL" id="TGZ53022.1"/>
    </source>
</evidence>
<evidence type="ECO:0000256" key="1">
    <source>
        <dbReference type="SAM" id="MobiDB-lite"/>
    </source>
</evidence>
<accession>A0A4S2KSP1</accession>
<dbReference type="Proteomes" id="UP000310200">
    <property type="component" value="Unassembled WGS sequence"/>
</dbReference>
<feature type="compositionally biased region" description="Basic and acidic residues" evidence="1">
    <location>
        <begin position="154"/>
        <end position="168"/>
    </location>
</feature>
<dbReference type="EMBL" id="QBLH01001127">
    <property type="protein sequence ID" value="TGZ53022.1"/>
    <property type="molecule type" value="Genomic_DNA"/>
</dbReference>
<comment type="caution">
    <text evidence="2">The sequence shown here is derived from an EMBL/GenBank/DDBJ whole genome shotgun (WGS) entry which is preliminary data.</text>
</comment>
<organism evidence="2 3">
    <name type="scientific">Temnothorax longispinosus</name>
    <dbReference type="NCBI Taxonomy" id="300112"/>
    <lineage>
        <taxon>Eukaryota</taxon>
        <taxon>Metazoa</taxon>
        <taxon>Ecdysozoa</taxon>
        <taxon>Arthropoda</taxon>
        <taxon>Hexapoda</taxon>
        <taxon>Insecta</taxon>
        <taxon>Pterygota</taxon>
        <taxon>Neoptera</taxon>
        <taxon>Endopterygota</taxon>
        <taxon>Hymenoptera</taxon>
        <taxon>Apocrita</taxon>
        <taxon>Aculeata</taxon>
        <taxon>Formicoidea</taxon>
        <taxon>Formicidae</taxon>
        <taxon>Myrmicinae</taxon>
        <taxon>Temnothorax</taxon>
    </lineage>
</organism>
<proteinExistence type="predicted"/>
<dbReference type="AlphaFoldDB" id="A0A4S2KSP1"/>
<name>A0A4S2KSP1_9HYME</name>
<keyword evidence="3" id="KW-1185">Reference proteome</keyword>